<protein>
    <recommendedName>
        <fullName evidence="8">Spermidine synthase</fullName>
        <ecNumber evidence="4">2.5.1.16</ecNumber>
    </recommendedName>
    <alternativeName>
        <fullName evidence="9">Putrescine aminopropyltransferase</fullName>
    </alternativeName>
</protein>
<dbReference type="InterPro" id="IPR030668">
    <property type="entry name" value="Spermi_synthase_euk"/>
</dbReference>
<comment type="similarity">
    <text evidence="2 11">Belongs to the spermidine/spermine synthase family.</text>
</comment>
<dbReference type="EMBL" id="CAJVCH010533307">
    <property type="protein sequence ID" value="CAG7824570.1"/>
    <property type="molecule type" value="Genomic_DNA"/>
</dbReference>
<dbReference type="EC" id="2.5.1.16" evidence="4"/>
<dbReference type="CDD" id="cd02440">
    <property type="entry name" value="AdoMet_MTases"/>
    <property type="match status" value="1"/>
</dbReference>
<comment type="pathway">
    <text evidence="1">Amine and polyamine biosynthesis; spermidine biosynthesis; spermidine from putrescine: step 1/1.</text>
</comment>
<keyword evidence="14" id="KW-1185">Reference proteome</keyword>
<evidence type="ECO:0000256" key="6">
    <source>
        <dbReference type="ARBA" id="ARBA00049307"/>
    </source>
</evidence>
<evidence type="ECO:0000256" key="2">
    <source>
        <dbReference type="ARBA" id="ARBA00007867"/>
    </source>
</evidence>
<dbReference type="PANTHER" id="PTHR11558">
    <property type="entry name" value="SPERMIDINE/SPERMINE SYNTHASE"/>
    <property type="match status" value="1"/>
</dbReference>
<feature type="domain" description="PABS" evidence="12">
    <location>
        <begin position="6"/>
        <end position="241"/>
    </location>
</feature>
<dbReference type="AlphaFoldDB" id="A0A8J2LLR5"/>
<gene>
    <name evidence="13" type="ORF">AFUS01_LOCUS34719</name>
</gene>
<sequence length="300" mass="33716">MDALKQGWFSELSVLWSGQSFSLQVEQVLHQEKSKYQDILVLQTKSYGTVLVLDGVIQCTEKDEFSYQEMISFLPLASHPNPKKVLIIGGGDGGVAREVAKYPTVESITQCEIDDRVIEVSKKYLPFMASGFDSPKLTLHVGDGFEFMGKHQNEFDVIITDSSDPVGPAESLFQENYYHLLSSALRPGGIVCSQGENMWYHESLISGMMKFCKRIFPSVGYAYTSIPTYPGGQIGLLLCSKDPTTKFETPLRQFSDQELDEMNLRYYSSEMHTAAFILPRFAQKAIRPRLDNGTTNETIK</sequence>
<comment type="catalytic activity">
    <reaction evidence="6">
        <text>S-adenosyl 3-(methylsulfanyl)propylamine + putrescine = S-methyl-5'-thioadenosine + spermidine + H(+)</text>
        <dbReference type="Rhea" id="RHEA:12721"/>
        <dbReference type="ChEBI" id="CHEBI:15378"/>
        <dbReference type="ChEBI" id="CHEBI:17509"/>
        <dbReference type="ChEBI" id="CHEBI:57443"/>
        <dbReference type="ChEBI" id="CHEBI:57834"/>
        <dbReference type="ChEBI" id="CHEBI:326268"/>
        <dbReference type="EC" id="2.5.1.16"/>
    </reaction>
</comment>
<evidence type="ECO:0000256" key="1">
    <source>
        <dbReference type="ARBA" id="ARBA00005123"/>
    </source>
</evidence>
<comment type="function">
    <text evidence="7">Catalyzes the production of spermidine from putrescine and decarboxylated S-adenosylmethionine (dcSAM). Has a strong preference for putrescine as substrate, and has very low activity towards 1,3-diaminopropane. Has extremely low activity towards spermidine.</text>
</comment>
<accession>A0A8J2LLR5</accession>
<evidence type="ECO:0000256" key="7">
    <source>
        <dbReference type="ARBA" id="ARBA00053963"/>
    </source>
</evidence>
<dbReference type="PIRSF" id="PIRSF000502">
    <property type="entry name" value="Spermidine_synth"/>
    <property type="match status" value="1"/>
</dbReference>
<dbReference type="Proteomes" id="UP000708208">
    <property type="component" value="Unassembled WGS sequence"/>
</dbReference>
<dbReference type="GO" id="GO:0008295">
    <property type="term" value="P:spermidine biosynthetic process"/>
    <property type="evidence" value="ECO:0007669"/>
    <property type="project" value="TreeGrafter"/>
</dbReference>
<dbReference type="InterPro" id="IPR030373">
    <property type="entry name" value="PABS_CS"/>
</dbReference>
<evidence type="ECO:0000256" key="5">
    <source>
        <dbReference type="ARBA" id="ARBA00022679"/>
    </source>
</evidence>
<dbReference type="PROSITE" id="PS01330">
    <property type="entry name" value="PABS_1"/>
    <property type="match status" value="1"/>
</dbReference>
<reference evidence="13" key="1">
    <citation type="submission" date="2021-06" db="EMBL/GenBank/DDBJ databases">
        <authorList>
            <person name="Hodson N. C."/>
            <person name="Mongue J. A."/>
            <person name="Jaron S. K."/>
        </authorList>
    </citation>
    <scope>NUCLEOTIDE SEQUENCE</scope>
</reference>
<evidence type="ECO:0000256" key="4">
    <source>
        <dbReference type="ARBA" id="ARBA00012455"/>
    </source>
</evidence>
<evidence type="ECO:0000256" key="11">
    <source>
        <dbReference type="RuleBase" id="RU003836"/>
    </source>
</evidence>
<dbReference type="NCBIfam" id="TIGR00417">
    <property type="entry name" value="speE"/>
    <property type="match status" value="1"/>
</dbReference>
<evidence type="ECO:0000256" key="3">
    <source>
        <dbReference type="ARBA" id="ARBA00011774"/>
    </source>
</evidence>
<proteinExistence type="inferred from homology"/>
<comment type="subunit">
    <text evidence="3">Homodimer or homotetramer.</text>
</comment>
<dbReference type="FunFam" id="2.30.140.10:FF:000001">
    <property type="entry name" value="SPE3p Spermidine synthase"/>
    <property type="match status" value="1"/>
</dbReference>
<dbReference type="PROSITE" id="PS51006">
    <property type="entry name" value="PABS_2"/>
    <property type="match status" value="1"/>
</dbReference>
<evidence type="ECO:0000259" key="12">
    <source>
        <dbReference type="PROSITE" id="PS51006"/>
    </source>
</evidence>
<keyword evidence="5 10" id="KW-0808">Transferase</keyword>
<organism evidence="13 14">
    <name type="scientific">Allacma fusca</name>
    <dbReference type="NCBI Taxonomy" id="39272"/>
    <lineage>
        <taxon>Eukaryota</taxon>
        <taxon>Metazoa</taxon>
        <taxon>Ecdysozoa</taxon>
        <taxon>Arthropoda</taxon>
        <taxon>Hexapoda</taxon>
        <taxon>Collembola</taxon>
        <taxon>Symphypleona</taxon>
        <taxon>Sminthuridae</taxon>
        <taxon>Allacma</taxon>
    </lineage>
</organism>
<evidence type="ECO:0000256" key="8">
    <source>
        <dbReference type="ARBA" id="ARBA00072554"/>
    </source>
</evidence>
<dbReference type="NCBIfam" id="NF002010">
    <property type="entry name" value="PRK00811.1"/>
    <property type="match status" value="1"/>
</dbReference>
<keyword evidence="10" id="KW-0620">Polyamine biosynthesis</keyword>
<dbReference type="Pfam" id="PF01564">
    <property type="entry name" value="Spermine_synth"/>
    <property type="match status" value="1"/>
</dbReference>
<feature type="active site" description="Proton acceptor" evidence="10">
    <location>
        <position position="161"/>
    </location>
</feature>
<evidence type="ECO:0000313" key="13">
    <source>
        <dbReference type="EMBL" id="CAG7824570.1"/>
    </source>
</evidence>
<dbReference type="InterPro" id="IPR001045">
    <property type="entry name" value="Spermi_synthase"/>
</dbReference>
<dbReference type="HAMAP" id="MF_00198">
    <property type="entry name" value="Spermidine_synth"/>
    <property type="match status" value="1"/>
</dbReference>
<evidence type="ECO:0000256" key="9">
    <source>
        <dbReference type="ARBA" id="ARBA00082964"/>
    </source>
</evidence>
<evidence type="ECO:0000313" key="14">
    <source>
        <dbReference type="Proteomes" id="UP000708208"/>
    </source>
</evidence>
<dbReference type="GO" id="GO:0005829">
    <property type="term" value="C:cytosol"/>
    <property type="evidence" value="ECO:0007669"/>
    <property type="project" value="TreeGrafter"/>
</dbReference>
<evidence type="ECO:0000256" key="10">
    <source>
        <dbReference type="PROSITE-ProRule" id="PRU00354"/>
    </source>
</evidence>
<dbReference type="InterPro" id="IPR030374">
    <property type="entry name" value="PABS"/>
</dbReference>
<name>A0A8J2LLR5_9HEXA</name>
<dbReference type="InterPro" id="IPR035246">
    <property type="entry name" value="Spermidine_synt_N"/>
</dbReference>
<dbReference type="GO" id="GO:0004766">
    <property type="term" value="F:spermidine synthase activity"/>
    <property type="evidence" value="ECO:0007669"/>
    <property type="project" value="UniProtKB-EC"/>
</dbReference>
<dbReference type="FunFam" id="3.40.50.150:FF:000013">
    <property type="entry name" value="Spermidine synthase"/>
    <property type="match status" value="1"/>
</dbReference>
<dbReference type="PANTHER" id="PTHR11558:SF11">
    <property type="entry name" value="SPERMIDINE SYNTHASE"/>
    <property type="match status" value="1"/>
</dbReference>
<dbReference type="Pfam" id="PF17284">
    <property type="entry name" value="Spermine_synt_N"/>
    <property type="match status" value="1"/>
</dbReference>
<comment type="caution">
    <text evidence="13">The sequence shown here is derived from an EMBL/GenBank/DDBJ whole genome shotgun (WGS) entry which is preliminary data.</text>
</comment>
<dbReference type="OrthoDB" id="38125at2759"/>